<dbReference type="Gene3D" id="3.30.565.10">
    <property type="entry name" value="Histidine kinase-like ATPase, C-terminal domain"/>
    <property type="match status" value="1"/>
</dbReference>
<dbReference type="FunFam" id="3.30.1490.30:FF:000001">
    <property type="entry name" value="DNA topoisomerase 2"/>
    <property type="match status" value="1"/>
</dbReference>
<dbReference type="GO" id="GO:0005634">
    <property type="term" value="C:nucleus"/>
    <property type="evidence" value="ECO:0007669"/>
    <property type="project" value="TreeGrafter"/>
</dbReference>
<evidence type="ECO:0000256" key="17">
    <source>
        <dbReference type="RuleBase" id="RU362094"/>
    </source>
</evidence>
<dbReference type="Pfam" id="PF00005">
    <property type="entry name" value="ABC_tran"/>
    <property type="match status" value="2"/>
</dbReference>
<dbReference type="GO" id="GO:0016887">
    <property type="term" value="F:ATP hydrolysis activity"/>
    <property type="evidence" value="ECO:0007669"/>
    <property type="project" value="InterPro"/>
</dbReference>
<dbReference type="InterPro" id="IPR032781">
    <property type="entry name" value="ABC_tran_Xtn"/>
</dbReference>
<dbReference type="InterPro" id="IPR034157">
    <property type="entry name" value="TOPRIM_TopoII"/>
</dbReference>
<comment type="function">
    <text evidence="15 17">Control of topological states of DNA by transient breakage and subsequent rejoining of DNA strands. Topoisomerase II makes double-strand breaks.</text>
</comment>
<dbReference type="GO" id="GO:0006265">
    <property type="term" value="P:DNA topological change"/>
    <property type="evidence" value="ECO:0007669"/>
    <property type="project" value="UniProtKB-UniRule"/>
</dbReference>
<dbReference type="InterPro" id="IPR018522">
    <property type="entry name" value="TopoIIA_CS"/>
</dbReference>
<dbReference type="CDD" id="cd03481">
    <property type="entry name" value="TopoIIA_Trans_ScTopoIIA"/>
    <property type="match status" value="1"/>
</dbReference>
<proteinExistence type="inferred from homology"/>
<dbReference type="EC" id="5.6.2.2" evidence="5 17"/>
<dbReference type="GO" id="GO:0000712">
    <property type="term" value="P:resolution of meiotic recombination intermediates"/>
    <property type="evidence" value="ECO:0007669"/>
    <property type="project" value="TreeGrafter"/>
</dbReference>
<dbReference type="PANTHER" id="PTHR10169">
    <property type="entry name" value="DNA TOPOISOMERASE/GYRASE"/>
    <property type="match status" value="1"/>
</dbReference>
<evidence type="ECO:0000256" key="6">
    <source>
        <dbReference type="ARBA" id="ARBA00019635"/>
    </source>
</evidence>
<dbReference type="SMART" id="SM00387">
    <property type="entry name" value="HATPase_c"/>
    <property type="match status" value="1"/>
</dbReference>
<dbReference type="Pfam" id="PF12848">
    <property type="entry name" value="ABC_tran_Xtn"/>
    <property type="match status" value="1"/>
</dbReference>
<evidence type="ECO:0000256" key="2">
    <source>
        <dbReference type="ARBA" id="ARBA00001913"/>
    </source>
</evidence>
<protein>
    <recommendedName>
        <fullName evidence="6 17">DNA topoisomerase 2</fullName>
        <ecNumber evidence="5 17">5.6.2.2</ecNumber>
    </recommendedName>
</protein>
<name>A0A0C9W1K7_9AGAM</name>
<dbReference type="Gene3D" id="3.30.230.10">
    <property type="match status" value="1"/>
</dbReference>
<keyword evidence="23" id="KW-1185">Reference proteome</keyword>
<dbReference type="PROSITE" id="PS00177">
    <property type="entry name" value="TOPOISOMERASE_II"/>
    <property type="match status" value="1"/>
</dbReference>
<dbReference type="InterPro" id="IPR003593">
    <property type="entry name" value="AAA+_ATPase"/>
</dbReference>
<gene>
    <name evidence="22" type="ORF">HYDPIDRAFT_32787</name>
</gene>
<dbReference type="SMART" id="SM00433">
    <property type="entry name" value="TOP2c"/>
    <property type="match status" value="1"/>
</dbReference>
<dbReference type="FunFam" id="3.30.1360.40:FF:000003">
    <property type="entry name" value="DNA topoisomerase 2"/>
    <property type="match status" value="1"/>
</dbReference>
<dbReference type="GO" id="GO:0046872">
    <property type="term" value="F:metal ion binding"/>
    <property type="evidence" value="ECO:0007669"/>
    <property type="project" value="UniProtKB-KW"/>
</dbReference>
<keyword evidence="12 16" id="KW-0799">Topoisomerase</keyword>
<keyword evidence="7" id="KW-0479">Metal-binding</keyword>
<feature type="domain" description="Topo IIA-type catalytic" evidence="21">
    <location>
        <begin position="1187"/>
        <end position="1614"/>
    </location>
</feature>
<evidence type="ECO:0000256" key="5">
    <source>
        <dbReference type="ARBA" id="ARBA00012895"/>
    </source>
</evidence>
<evidence type="ECO:0000313" key="22">
    <source>
        <dbReference type="EMBL" id="KIJ59798.1"/>
    </source>
</evidence>
<dbReference type="GO" id="GO:0003677">
    <property type="term" value="F:DNA binding"/>
    <property type="evidence" value="ECO:0007669"/>
    <property type="project" value="UniProtKB-UniRule"/>
</dbReference>
<feature type="active site" description="O-(5'-phospho-DNA)-tyrosine intermediate" evidence="16">
    <location>
        <position position="1277"/>
    </location>
</feature>
<dbReference type="InterPro" id="IPR013759">
    <property type="entry name" value="Topo_IIA_B_C"/>
</dbReference>
<dbReference type="SUPFAM" id="SSF55874">
    <property type="entry name" value="ATPase domain of HSP90 chaperone/DNA topoisomerase II/histidine kinase"/>
    <property type="match status" value="1"/>
</dbReference>
<dbReference type="PANTHER" id="PTHR10169:SF38">
    <property type="entry name" value="DNA TOPOISOMERASE 2"/>
    <property type="match status" value="1"/>
</dbReference>
<dbReference type="InterPro" id="IPR013506">
    <property type="entry name" value="Topo_IIA_bsu_dom2"/>
</dbReference>
<dbReference type="EMBL" id="KN839880">
    <property type="protein sequence ID" value="KIJ59798.1"/>
    <property type="molecule type" value="Genomic_DNA"/>
</dbReference>
<accession>A0A0C9W1K7</accession>
<comment type="cofactor">
    <cofactor evidence="2">
        <name>Ca(2+)</name>
        <dbReference type="ChEBI" id="CHEBI:29108"/>
    </cofactor>
</comment>
<evidence type="ECO:0000256" key="8">
    <source>
        <dbReference type="ARBA" id="ARBA00022737"/>
    </source>
</evidence>
<dbReference type="PRINTS" id="PR01158">
    <property type="entry name" value="TOPISMRASEII"/>
</dbReference>
<evidence type="ECO:0000259" key="20">
    <source>
        <dbReference type="PROSITE" id="PS50893"/>
    </source>
</evidence>
<comment type="cofactor">
    <cofactor evidence="3">
        <name>Mg(2+)</name>
        <dbReference type="ChEBI" id="CHEBI:18420"/>
    </cofactor>
</comment>
<comment type="subunit">
    <text evidence="17">Homodimer.</text>
</comment>
<dbReference type="SUPFAM" id="SSF54211">
    <property type="entry name" value="Ribosomal protein S5 domain 2-like"/>
    <property type="match status" value="1"/>
</dbReference>
<dbReference type="CDD" id="cd03365">
    <property type="entry name" value="TOPRIM_TopoIIA"/>
    <property type="match status" value="1"/>
</dbReference>
<dbReference type="InterPro" id="IPR001241">
    <property type="entry name" value="Topo_IIA"/>
</dbReference>
<dbReference type="Gene3D" id="3.40.50.300">
    <property type="entry name" value="P-loop containing nucleotide triphosphate hydrolases"/>
    <property type="match status" value="2"/>
</dbReference>
<dbReference type="Pfam" id="PF01751">
    <property type="entry name" value="Toprim"/>
    <property type="match status" value="1"/>
</dbReference>
<dbReference type="SUPFAM" id="SSF52540">
    <property type="entry name" value="P-loop containing nucleoside triphosphate hydrolases"/>
    <property type="match status" value="2"/>
</dbReference>
<dbReference type="Pfam" id="PF00204">
    <property type="entry name" value="DNA_gyraseB"/>
    <property type="match status" value="1"/>
</dbReference>
<dbReference type="PROSITE" id="PS50893">
    <property type="entry name" value="ABC_TRANSPORTER_2"/>
    <property type="match status" value="1"/>
</dbReference>
<feature type="region of interest" description="Disordered" evidence="18">
    <location>
        <begin position="1560"/>
        <end position="1584"/>
    </location>
</feature>
<dbReference type="InterPro" id="IPR002205">
    <property type="entry name" value="Topo_IIA_dom_A"/>
</dbReference>
<dbReference type="InterPro" id="IPR014721">
    <property type="entry name" value="Ribsml_uS5_D2-typ_fold_subgr"/>
</dbReference>
<dbReference type="GO" id="GO:0003918">
    <property type="term" value="F:DNA topoisomerase type II (double strand cut, ATP-hydrolyzing) activity"/>
    <property type="evidence" value="ECO:0007669"/>
    <property type="project" value="UniProtKB-UniRule"/>
</dbReference>
<evidence type="ECO:0000256" key="1">
    <source>
        <dbReference type="ARBA" id="ARBA00000185"/>
    </source>
</evidence>
<evidence type="ECO:0000313" key="23">
    <source>
        <dbReference type="Proteomes" id="UP000053820"/>
    </source>
</evidence>
<dbReference type="GO" id="GO:0000819">
    <property type="term" value="P:sister chromatid segregation"/>
    <property type="evidence" value="ECO:0007669"/>
    <property type="project" value="TreeGrafter"/>
</dbReference>
<evidence type="ECO:0000256" key="14">
    <source>
        <dbReference type="ARBA" id="ARBA00023235"/>
    </source>
</evidence>
<dbReference type="InterPro" id="IPR013757">
    <property type="entry name" value="Topo_IIA_A_a_sf"/>
</dbReference>
<evidence type="ECO:0000256" key="4">
    <source>
        <dbReference type="ARBA" id="ARBA00011080"/>
    </source>
</evidence>
<dbReference type="Pfam" id="PF02518">
    <property type="entry name" value="HATPase_c"/>
    <property type="match status" value="1"/>
</dbReference>
<dbReference type="InterPro" id="IPR027417">
    <property type="entry name" value="P-loop_NTPase"/>
</dbReference>
<dbReference type="SMART" id="SM00382">
    <property type="entry name" value="AAA"/>
    <property type="match status" value="1"/>
</dbReference>
<feature type="domain" description="ABC transporter" evidence="20">
    <location>
        <begin position="194"/>
        <end position="409"/>
    </location>
</feature>
<dbReference type="InterPro" id="IPR036890">
    <property type="entry name" value="HATPase_C_sf"/>
</dbReference>
<dbReference type="CDD" id="cd16930">
    <property type="entry name" value="HATPase_TopII-like"/>
    <property type="match status" value="1"/>
</dbReference>
<evidence type="ECO:0000256" key="11">
    <source>
        <dbReference type="ARBA" id="ARBA00022842"/>
    </source>
</evidence>
<feature type="compositionally biased region" description="Basic residues" evidence="18">
    <location>
        <begin position="430"/>
        <end position="440"/>
    </location>
</feature>
<dbReference type="FunFam" id="3.40.50.670:FF:000001">
    <property type="entry name" value="DNA topoisomerase 2"/>
    <property type="match status" value="2"/>
</dbReference>
<dbReference type="InterPro" id="IPR031660">
    <property type="entry name" value="TOPRIM_C"/>
</dbReference>
<dbReference type="InterPro" id="IPR003439">
    <property type="entry name" value="ABC_transporter-like_ATP-bd"/>
</dbReference>
<comment type="catalytic activity">
    <reaction evidence="1 16 17">
        <text>ATP-dependent breakage, passage and rejoining of double-stranded DNA.</text>
        <dbReference type="EC" id="5.6.2.2"/>
    </reaction>
</comment>
<dbReference type="PROSITE" id="PS00211">
    <property type="entry name" value="ABC_TRANSPORTER_1"/>
    <property type="match status" value="1"/>
</dbReference>
<evidence type="ECO:0000256" key="15">
    <source>
        <dbReference type="ARBA" id="ARBA00053943"/>
    </source>
</evidence>
<sequence>MEAESGPSRAAMLLAGLGFTEADQSRPTKSFSGGWRMRLALARALFVKPALLLLDEPSNHIDLNALAWLEDYLQTWPGTLLVVSHDRAFLDAVATDIVHQHSARLDYYKGNFSQFYSTKSERDRNMRKEYETQMDYRKHLQAFIDRWRYNANRAAQAQMKIKVLEKLPDLQPPEEEESETFKLPETEKISPPLLQLSEVVFGYTPDNLILKGVNIDVGLDSRIAVVGANGAGKSTVIKLLTGELRPMRGDLNRNGRLRIGYFSQHHVDTLEPSMSPVQFLASKFPGKTEQEYRGHLGNFQISGMTGLQLIGTLSGGQKSRVAFAALSLMNPHILLLDEPTNHLDIEGLDALMAALNTWNGGVIVISHDERFITTVAKELWVCADGTVTKFKGDVKSYKRLLTMDSSEAENFDLDNVSGTESEDYSPPAKKAAKAPAKKAASKPVSKTTKAATKPKAATKKKVLATKDDNADESMMDVDEDAGDSGNESPGPSRPVEATNGKKKSASETYTKLSQLEHILKRPDSYIGSVETITQAMWTYDSENKRMTHREVKYVPGFFKIVDEILVNAADNKINDPSMDTLKVNIDIEEGTISVYNNGRGIPIEMHSKEKIYIPELIFGHLLSSSNYDDDEKKLTGGRNGYGAKLANIYSHEFTVDTADKNSSQKYKQTWSKNMSVVGKAKITKNGKGEEYTRITFKPDLQRFGMESIDEDTISLLKRRVYDMAGTVKDVKVFLNDERLKIKNFKQYVEMYLSSAAAEASENSGGAAQAKPTMIYEAVGKRWEVAFAVSEGTFQQVSFANSIATTKGGTHVTLMADQIAKNLIAAIEKKNKGAKVKPAQIKNHMWIFVNALIENPTFDSQTKETLTLTASKFGTKPTLSEDFMKKVQKSSIIDHVLNWAKFKADQQIKKTDGTKRNRQVTLTGLTKLADANNAGTRNAEKCTLILTEGDSAKALAVAGLGVVGRDNFGVFPLRGKLLNVREAKHDQIMKNEEIQNIKKIMGLQHNKEYSNIASLRYGRLMIMTDQDHDGSHIKGLLINFLDHFYPSLLKIPNFLVEFVTPIVRVSKGKQRIDFFTIPEYEQWLENTPDAHKWDSKYYKGLGTSNDADARYYFSNMTKHMIPFASTQDGDKELIELAFSKKKADERKEWLRQFRPGTYLDHNIDEIPYSDFINKELILFSMADNVRSIPSMADGLKPGQRKVIWGCFKRKLKKEIKVAQLVGYISEVAAYHHGEASLTMTIVNLAQDYVGSNNLNLLLPNGQYGTRDLGGKDHASARYIFTELSPLSRSIFNPDDGPLLSYLREDNDWIEPEYYMPIIPLILVNGAEGIGTGWSTNIPCYNPEDIVANIRRLMAGEELVPMLPWWRGFKGTIKKVGEHKYDVTGIARKINDTTVEVTELPIHKWTQTYKAELESMIGEKGDGVIKDYKEHHDNVNIHFVITMAAKDLEKAEEQGLIEFFKLTSKINTSNMICFNLDGKIQKYSSPEEIIEEFYPQRLAYYQKRKDFMANELQTQFERLSNQARFVKMIVDKELVVSNRKKVDLMAELRRLKFRPFPKVPKAKAKAGENDDVLDREEEEEAEDEGVAGSTDYDYLLGMPIYSLTKEKWQFTDADGC</sequence>
<keyword evidence="11" id="KW-0460">Magnesium</keyword>
<keyword evidence="8" id="KW-0677">Repeat</keyword>
<feature type="domain" description="Toprim" evidence="19">
    <location>
        <begin position="941"/>
        <end position="1055"/>
    </location>
</feature>
<dbReference type="PROSITE" id="PS50880">
    <property type="entry name" value="TOPRIM"/>
    <property type="match status" value="1"/>
</dbReference>
<evidence type="ECO:0000256" key="18">
    <source>
        <dbReference type="SAM" id="MobiDB-lite"/>
    </source>
</evidence>
<dbReference type="Gene3D" id="3.90.199.10">
    <property type="entry name" value="Topoisomerase II, domain 5"/>
    <property type="match status" value="1"/>
</dbReference>
<dbReference type="InterPro" id="IPR013760">
    <property type="entry name" value="Topo_IIA-like_dom_sf"/>
</dbReference>
<evidence type="ECO:0000259" key="21">
    <source>
        <dbReference type="PROSITE" id="PS52040"/>
    </source>
</evidence>
<dbReference type="FunFam" id="3.30.230.10:FF:000008">
    <property type="entry name" value="DNA topoisomerase 2"/>
    <property type="match status" value="1"/>
</dbReference>
<keyword evidence="9 17" id="KW-0547">Nucleotide-binding</keyword>
<dbReference type="InterPro" id="IPR017871">
    <property type="entry name" value="ABC_transporter-like_CS"/>
</dbReference>
<evidence type="ECO:0000256" key="7">
    <source>
        <dbReference type="ARBA" id="ARBA00022723"/>
    </source>
</evidence>
<evidence type="ECO:0000256" key="3">
    <source>
        <dbReference type="ARBA" id="ARBA00001946"/>
    </source>
</evidence>
<dbReference type="Gene3D" id="3.40.50.670">
    <property type="match status" value="1"/>
</dbReference>
<dbReference type="CDD" id="cd03221">
    <property type="entry name" value="ABCF_EF-3"/>
    <property type="match status" value="2"/>
</dbReference>
<evidence type="ECO:0000256" key="10">
    <source>
        <dbReference type="ARBA" id="ARBA00022840"/>
    </source>
</evidence>
<evidence type="ECO:0000256" key="9">
    <source>
        <dbReference type="ARBA" id="ARBA00022741"/>
    </source>
</evidence>
<dbReference type="InterPro" id="IPR050634">
    <property type="entry name" value="DNA_Topoisomerase_II"/>
</dbReference>
<reference evidence="22 23" key="1">
    <citation type="submission" date="2014-04" db="EMBL/GenBank/DDBJ databases">
        <title>Evolutionary Origins and Diversification of the Mycorrhizal Mutualists.</title>
        <authorList>
            <consortium name="DOE Joint Genome Institute"/>
            <consortium name="Mycorrhizal Genomics Consortium"/>
            <person name="Kohler A."/>
            <person name="Kuo A."/>
            <person name="Nagy L.G."/>
            <person name="Floudas D."/>
            <person name="Copeland A."/>
            <person name="Barry K.W."/>
            <person name="Cichocki N."/>
            <person name="Veneault-Fourrey C."/>
            <person name="LaButti K."/>
            <person name="Lindquist E.A."/>
            <person name="Lipzen A."/>
            <person name="Lundell T."/>
            <person name="Morin E."/>
            <person name="Murat C."/>
            <person name="Riley R."/>
            <person name="Ohm R."/>
            <person name="Sun H."/>
            <person name="Tunlid A."/>
            <person name="Henrissat B."/>
            <person name="Grigoriev I.V."/>
            <person name="Hibbett D.S."/>
            <person name="Martin F."/>
        </authorList>
    </citation>
    <scope>NUCLEOTIDE SEQUENCE [LARGE SCALE GENOMIC DNA]</scope>
    <source>
        <strain evidence="22 23">MD-312</strain>
    </source>
</reference>
<dbReference type="HOGENOM" id="CLU_001935_1_1_1"/>
<dbReference type="SMART" id="SM00434">
    <property type="entry name" value="TOP4c"/>
    <property type="match status" value="1"/>
</dbReference>
<keyword evidence="14 16" id="KW-0413">Isomerase</keyword>
<dbReference type="PROSITE" id="PS52040">
    <property type="entry name" value="TOPO_IIA"/>
    <property type="match status" value="1"/>
</dbReference>
<dbReference type="Proteomes" id="UP000053820">
    <property type="component" value="Unassembled WGS sequence"/>
</dbReference>
<dbReference type="InterPro" id="IPR013758">
    <property type="entry name" value="Topo_IIA_A/C_ab"/>
</dbReference>
<dbReference type="SUPFAM" id="SSF56719">
    <property type="entry name" value="Type II DNA topoisomerase"/>
    <property type="match status" value="1"/>
</dbReference>
<feature type="compositionally biased region" description="Acidic residues" evidence="18">
    <location>
        <begin position="469"/>
        <end position="482"/>
    </location>
</feature>
<evidence type="ECO:0000259" key="19">
    <source>
        <dbReference type="PROSITE" id="PS50880"/>
    </source>
</evidence>
<dbReference type="PRINTS" id="PR00418">
    <property type="entry name" value="TPI2FAMILY"/>
</dbReference>
<dbReference type="OrthoDB" id="276498at2759"/>
<feature type="compositionally biased region" description="Acidic residues" evidence="18">
    <location>
        <begin position="1567"/>
        <end position="1583"/>
    </location>
</feature>
<comment type="similarity">
    <text evidence="4 17">Belongs to the type II topoisomerase family.</text>
</comment>
<keyword evidence="13 16" id="KW-0238">DNA-binding</keyword>
<dbReference type="InterPro" id="IPR006171">
    <property type="entry name" value="TOPRIM_dom"/>
</dbReference>
<dbReference type="Gene3D" id="3.30.1490.30">
    <property type="match status" value="1"/>
</dbReference>
<dbReference type="FunFam" id="3.40.50.300:FF:000011">
    <property type="entry name" value="Putative ABC transporter ATP-binding component"/>
    <property type="match status" value="1"/>
</dbReference>
<evidence type="ECO:0000256" key="13">
    <source>
        <dbReference type="ARBA" id="ARBA00023125"/>
    </source>
</evidence>
<dbReference type="InterPro" id="IPR003594">
    <property type="entry name" value="HATPase_dom"/>
</dbReference>
<feature type="region of interest" description="Disordered" evidence="18">
    <location>
        <begin position="412"/>
        <end position="507"/>
    </location>
</feature>
<keyword evidence="10 17" id="KW-0067">ATP-binding</keyword>
<dbReference type="FunFam" id="3.40.50.300:FF:000104">
    <property type="entry name" value="ATP-binding cassette sub-family F member 3"/>
    <property type="match status" value="1"/>
</dbReference>
<dbReference type="Gene3D" id="3.30.1360.40">
    <property type="match status" value="1"/>
</dbReference>
<evidence type="ECO:0000256" key="16">
    <source>
        <dbReference type="PROSITE-ProRule" id="PRU01384"/>
    </source>
</evidence>
<dbReference type="GO" id="GO:0005524">
    <property type="term" value="F:ATP binding"/>
    <property type="evidence" value="ECO:0007669"/>
    <property type="project" value="UniProtKB-UniRule"/>
</dbReference>
<dbReference type="InterPro" id="IPR020568">
    <property type="entry name" value="Ribosomal_Su5_D2-typ_SF"/>
</dbReference>
<dbReference type="Pfam" id="PF00521">
    <property type="entry name" value="DNA_topoisoIV"/>
    <property type="match status" value="1"/>
</dbReference>
<dbReference type="FunFam" id="3.90.199.10:FF:000002">
    <property type="entry name" value="DNA topoisomerase 2"/>
    <property type="match status" value="1"/>
</dbReference>
<dbReference type="InterPro" id="IPR001154">
    <property type="entry name" value="TopoII_euk"/>
</dbReference>
<feature type="compositionally biased region" description="Low complexity" evidence="18">
    <location>
        <begin position="441"/>
        <end position="455"/>
    </location>
</feature>
<dbReference type="Gene3D" id="1.10.268.10">
    <property type="entry name" value="Topoisomerase, domain 3"/>
    <property type="match status" value="1"/>
</dbReference>
<dbReference type="FunFam" id="3.30.565.10:FF:000004">
    <property type="entry name" value="DNA topoisomerase 2"/>
    <property type="match status" value="1"/>
</dbReference>
<evidence type="ECO:0000256" key="12">
    <source>
        <dbReference type="ARBA" id="ARBA00023029"/>
    </source>
</evidence>
<dbReference type="Pfam" id="PF16898">
    <property type="entry name" value="TOPRIM_C"/>
    <property type="match status" value="1"/>
</dbReference>
<organism evidence="22 23">
    <name type="scientific">Hydnomerulius pinastri MD-312</name>
    <dbReference type="NCBI Taxonomy" id="994086"/>
    <lineage>
        <taxon>Eukaryota</taxon>
        <taxon>Fungi</taxon>
        <taxon>Dikarya</taxon>
        <taxon>Basidiomycota</taxon>
        <taxon>Agaricomycotina</taxon>
        <taxon>Agaricomycetes</taxon>
        <taxon>Agaricomycetidae</taxon>
        <taxon>Boletales</taxon>
        <taxon>Boletales incertae sedis</taxon>
        <taxon>Leucogyrophana</taxon>
    </lineage>
</organism>